<dbReference type="InterPro" id="IPR000515">
    <property type="entry name" value="MetI-like"/>
</dbReference>
<evidence type="ECO:0000256" key="6">
    <source>
        <dbReference type="ARBA" id="ARBA00023136"/>
    </source>
</evidence>
<dbReference type="GO" id="GO:0055085">
    <property type="term" value="P:transmembrane transport"/>
    <property type="evidence" value="ECO:0007669"/>
    <property type="project" value="InterPro"/>
</dbReference>
<dbReference type="CDD" id="cd06261">
    <property type="entry name" value="TM_PBP2"/>
    <property type="match status" value="1"/>
</dbReference>
<dbReference type="AlphaFoldDB" id="A0A9D2EBV9"/>
<feature type="transmembrane region" description="Helical" evidence="7">
    <location>
        <begin position="164"/>
        <end position="186"/>
    </location>
</feature>
<accession>A0A9D2EBV9</accession>
<dbReference type="PROSITE" id="PS50928">
    <property type="entry name" value="ABC_TM1"/>
    <property type="match status" value="1"/>
</dbReference>
<evidence type="ECO:0000259" key="9">
    <source>
        <dbReference type="PROSITE" id="PS50928"/>
    </source>
</evidence>
<dbReference type="GO" id="GO:0005886">
    <property type="term" value="C:plasma membrane"/>
    <property type="evidence" value="ECO:0007669"/>
    <property type="project" value="UniProtKB-SubCell"/>
</dbReference>
<comment type="caution">
    <text evidence="10">The sequence shown here is derived from an EMBL/GenBank/DDBJ whole genome shotgun (WGS) entry which is preliminary data.</text>
</comment>
<keyword evidence="3" id="KW-1003">Cell membrane</keyword>
<feature type="transmembrane region" description="Helical" evidence="7">
    <location>
        <begin position="212"/>
        <end position="233"/>
    </location>
</feature>
<evidence type="ECO:0000256" key="5">
    <source>
        <dbReference type="ARBA" id="ARBA00022989"/>
    </source>
</evidence>
<evidence type="ECO:0000256" key="3">
    <source>
        <dbReference type="ARBA" id="ARBA00022475"/>
    </source>
</evidence>
<protein>
    <submittedName>
        <fullName evidence="10">Carbohydrate ABC transporter permease</fullName>
    </submittedName>
</protein>
<dbReference type="PANTHER" id="PTHR43744:SF13">
    <property type="entry name" value="SN-GLYCEROL-3-PHOSPHATE TRANSPORT INTEGRAL MEMBRANE PROTEIN ABC TRANSPORTER UGPE-RELATED"/>
    <property type="match status" value="1"/>
</dbReference>
<comment type="similarity">
    <text evidence="7">Belongs to the binding-protein-dependent transport system permease family.</text>
</comment>
<feature type="domain" description="ABC transmembrane type-1" evidence="9">
    <location>
        <begin position="101"/>
        <end position="291"/>
    </location>
</feature>
<keyword evidence="2 7" id="KW-0813">Transport</keyword>
<dbReference type="Proteomes" id="UP000824037">
    <property type="component" value="Unassembled WGS sequence"/>
</dbReference>
<evidence type="ECO:0000313" key="11">
    <source>
        <dbReference type="Proteomes" id="UP000824037"/>
    </source>
</evidence>
<name>A0A9D2EBV9_9MICO</name>
<reference evidence="10" key="1">
    <citation type="journal article" date="2021" name="PeerJ">
        <title>Extensive microbial diversity within the chicken gut microbiome revealed by metagenomics and culture.</title>
        <authorList>
            <person name="Gilroy R."/>
            <person name="Ravi A."/>
            <person name="Getino M."/>
            <person name="Pursley I."/>
            <person name="Horton D.L."/>
            <person name="Alikhan N.F."/>
            <person name="Baker D."/>
            <person name="Gharbi K."/>
            <person name="Hall N."/>
            <person name="Watson M."/>
            <person name="Adriaenssens E.M."/>
            <person name="Foster-Nyarko E."/>
            <person name="Jarju S."/>
            <person name="Secka A."/>
            <person name="Antonio M."/>
            <person name="Oren A."/>
            <person name="Chaudhuri R.R."/>
            <person name="La Ragione R."/>
            <person name="Hildebrand F."/>
            <person name="Pallen M.J."/>
        </authorList>
    </citation>
    <scope>NUCLEOTIDE SEQUENCE</scope>
    <source>
        <strain evidence="10">ChiGjej4B4-7305</strain>
    </source>
</reference>
<keyword evidence="5 7" id="KW-1133">Transmembrane helix</keyword>
<evidence type="ECO:0000256" key="8">
    <source>
        <dbReference type="SAM" id="MobiDB-lite"/>
    </source>
</evidence>
<keyword evidence="4 7" id="KW-0812">Transmembrane</keyword>
<evidence type="ECO:0000256" key="2">
    <source>
        <dbReference type="ARBA" id="ARBA00022448"/>
    </source>
</evidence>
<reference evidence="10" key="2">
    <citation type="submission" date="2021-04" db="EMBL/GenBank/DDBJ databases">
        <authorList>
            <person name="Gilroy R."/>
        </authorList>
    </citation>
    <scope>NUCLEOTIDE SEQUENCE</scope>
    <source>
        <strain evidence="10">ChiGjej4B4-7305</strain>
    </source>
</reference>
<dbReference type="Gene3D" id="1.10.3720.10">
    <property type="entry name" value="MetI-like"/>
    <property type="match status" value="1"/>
</dbReference>
<dbReference type="EMBL" id="DXBY01000044">
    <property type="protein sequence ID" value="HIZ34563.1"/>
    <property type="molecule type" value="Genomic_DNA"/>
</dbReference>
<evidence type="ECO:0000313" key="10">
    <source>
        <dbReference type="EMBL" id="HIZ34563.1"/>
    </source>
</evidence>
<proteinExistence type="inferred from homology"/>
<feature type="transmembrane region" description="Helical" evidence="7">
    <location>
        <begin position="270"/>
        <end position="290"/>
    </location>
</feature>
<dbReference type="PANTHER" id="PTHR43744">
    <property type="entry name" value="ABC TRANSPORTER PERMEASE PROTEIN MG189-RELATED-RELATED"/>
    <property type="match status" value="1"/>
</dbReference>
<evidence type="ECO:0000256" key="4">
    <source>
        <dbReference type="ARBA" id="ARBA00022692"/>
    </source>
</evidence>
<evidence type="ECO:0000256" key="7">
    <source>
        <dbReference type="RuleBase" id="RU363032"/>
    </source>
</evidence>
<organism evidence="10 11">
    <name type="scientific">Candidatus Ruania gallistercoris</name>
    <dbReference type="NCBI Taxonomy" id="2838746"/>
    <lineage>
        <taxon>Bacteria</taxon>
        <taxon>Bacillati</taxon>
        <taxon>Actinomycetota</taxon>
        <taxon>Actinomycetes</taxon>
        <taxon>Micrococcales</taxon>
        <taxon>Ruaniaceae</taxon>
        <taxon>Ruania</taxon>
    </lineage>
</organism>
<feature type="transmembrane region" description="Helical" evidence="7">
    <location>
        <begin position="40"/>
        <end position="61"/>
    </location>
</feature>
<feature type="compositionally biased region" description="Low complexity" evidence="8">
    <location>
        <begin position="10"/>
        <end position="23"/>
    </location>
</feature>
<feature type="region of interest" description="Disordered" evidence="8">
    <location>
        <begin position="1"/>
        <end position="31"/>
    </location>
</feature>
<comment type="subcellular location">
    <subcellularLocation>
        <location evidence="1 7">Cell membrane</location>
        <topology evidence="1 7">Multi-pass membrane protein</topology>
    </subcellularLocation>
</comment>
<keyword evidence="6 7" id="KW-0472">Membrane</keyword>
<feature type="transmembrane region" description="Helical" evidence="7">
    <location>
        <begin position="136"/>
        <end position="158"/>
    </location>
</feature>
<evidence type="ECO:0000256" key="1">
    <source>
        <dbReference type="ARBA" id="ARBA00004651"/>
    </source>
</evidence>
<dbReference type="InterPro" id="IPR035906">
    <property type="entry name" value="MetI-like_sf"/>
</dbReference>
<dbReference type="Pfam" id="PF00528">
    <property type="entry name" value="BPD_transp_1"/>
    <property type="match status" value="1"/>
</dbReference>
<sequence>MSADTTTHNGSAAAPAGSGPAAPARRRRGGPMRDSTLRKILLYVALAVAGATFLVPIYWLFSSAVKDNGSIYQYPPDWFPWPMILENFGEAWRAAPFDHFLVNSLIVTAAGATLKLLNATFTAYAFTHLRFPMKNLLFLFMLGSLMVPNNVTLIVNYITVANLGWINTYMGLILPSAGSIFGMFLLRQYMMTLPREINEAAKVDGAGHLRMLFQVVLPMCKPMLVTVGVIAVVDMWNDFIWPLIVTNTVEMRTLPIGLLYLRSTEGYQNWGAIMAGTVIVAVPMLILFLFTQRHIARGLTAGAVKG</sequence>
<dbReference type="SUPFAM" id="SSF161098">
    <property type="entry name" value="MetI-like"/>
    <property type="match status" value="1"/>
</dbReference>
<feature type="transmembrane region" description="Helical" evidence="7">
    <location>
        <begin position="100"/>
        <end position="124"/>
    </location>
</feature>
<gene>
    <name evidence="10" type="ORF">H9815_02205</name>
</gene>